<dbReference type="PANTHER" id="PTHR42895:SF1">
    <property type="entry name" value="IRON-SULFUR CLUSTER PROTEIN"/>
    <property type="match status" value="1"/>
</dbReference>
<feature type="domain" description="2Fe-2S ferredoxin-type" evidence="1">
    <location>
        <begin position="3"/>
        <end position="107"/>
    </location>
</feature>
<dbReference type="AlphaFoldDB" id="A0A953M3G6"/>
<dbReference type="InterPro" id="IPR041414">
    <property type="entry name" value="Raco-like_middle"/>
</dbReference>
<dbReference type="EMBL" id="JAIOIV010000147">
    <property type="protein sequence ID" value="MBZ0158285.1"/>
    <property type="molecule type" value="Genomic_DNA"/>
</dbReference>
<dbReference type="Proteomes" id="UP000705867">
    <property type="component" value="Unassembled WGS sequence"/>
</dbReference>
<organism evidence="2 3">
    <name type="scientific">Candidatus Nitrobium versatile</name>
    <dbReference type="NCBI Taxonomy" id="2884831"/>
    <lineage>
        <taxon>Bacteria</taxon>
        <taxon>Pseudomonadati</taxon>
        <taxon>Nitrospirota</taxon>
        <taxon>Nitrospiria</taxon>
        <taxon>Nitrospirales</taxon>
        <taxon>Nitrospiraceae</taxon>
        <taxon>Candidatus Nitrobium</taxon>
    </lineage>
</organism>
<dbReference type="InterPro" id="IPR052911">
    <property type="entry name" value="Corrinoid_activation_enz"/>
</dbReference>
<dbReference type="InterPro" id="IPR001041">
    <property type="entry name" value="2Fe-2S_ferredoxin-type"/>
</dbReference>
<reference evidence="2" key="2">
    <citation type="submission" date="2021-08" db="EMBL/GenBank/DDBJ databases">
        <authorList>
            <person name="Dalcin Martins P."/>
        </authorList>
    </citation>
    <scope>NUCLEOTIDE SEQUENCE</scope>
    <source>
        <strain evidence="2">MAG_39</strain>
    </source>
</reference>
<proteinExistence type="predicted"/>
<dbReference type="CDD" id="cd00207">
    <property type="entry name" value="fer2"/>
    <property type="match status" value="1"/>
</dbReference>
<accession>A0A953M3G6</accession>
<protein>
    <submittedName>
        <fullName evidence="2">ASKHA domain-containing protein</fullName>
    </submittedName>
</protein>
<dbReference type="SUPFAM" id="SSF54292">
    <property type="entry name" value="2Fe-2S ferredoxin-like"/>
    <property type="match status" value="1"/>
</dbReference>
<dbReference type="PANTHER" id="PTHR42895">
    <property type="entry name" value="IRON-SULFUR CLUSTER-BINDING PROTEIN-RELATED"/>
    <property type="match status" value="1"/>
</dbReference>
<name>A0A953M3G6_9BACT</name>
<dbReference type="Pfam" id="PF17651">
    <property type="entry name" value="Raco_middle"/>
    <property type="match status" value="1"/>
</dbReference>
<dbReference type="Gene3D" id="3.10.20.30">
    <property type="match status" value="1"/>
</dbReference>
<dbReference type="Gene3D" id="3.30.420.480">
    <property type="entry name" value="Domain of unknown function (DUF4445)"/>
    <property type="match status" value="1"/>
</dbReference>
<dbReference type="InterPro" id="IPR042259">
    <property type="entry name" value="Raco-like_middle_sf"/>
</dbReference>
<gene>
    <name evidence="2" type="ORF">K8I29_18980</name>
</gene>
<comment type="caution">
    <text evidence="2">The sequence shown here is derived from an EMBL/GenBank/DDBJ whole genome shotgun (WGS) entry which is preliminary data.</text>
</comment>
<dbReference type="GO" id="GO:0051536">
    <property type="term" value="F:iron-sulfur cluster binding"/>
    <property type="evidence" value="ECO:0007669"/>
    <property type="project" value="InterPro"/>
</dbReference>
<dbReference type="InterPro" id="IPR027980">
    <property type="entry name" value="RACo_C"/>
</dbReference>
<reference evidence="2" key="1">
    <citation type="journal article" date="2021" name="bioRxiv">
        <title>Unraveling nitrogen, sulfur and carbon metabolic pathways and microbial community transcriptional responses to substrate deprivation and toxicity stresses in a bioreactor mimicking anoxic brackish coastal sediment conditions.</title>
        <authorList>
            <person name="Martins P.D."/>
            <person name="Echeveste M.J."/>
            <person name="Arshad A."/>
            <person name="Kurth J."/>
            <person name="Ouboter H."/>
            <person name="Jetten M.S.M."/>
            <person name="Welte C.U."/>
        </authorList>
    </citation>
    <scope>NUCLEOTIDE SEQUENCE</scope>
    <source>
        <strain evidence="2">MAG_39</strain>
    </source>
</reference>
<dbReference type="Pfam" id="PF14574">
    <property type="entry name" value="RACo_C_ter"/>
    <property type="match status" value="1"/>
</dbReference>
<dbReference type="InterPro" id="IPR036010">
    <property type="entry name" value="2Fe-2S_ferredoxin-like_sf"/>
</dbReference>
<dbReference type="Gene3D" id="3.10.20.880">
    <property type="match status" value="1"/>
</dbReference>
<dbReference type="Pfam" id="PF00111">
    <property type="entry name" value="Fer2"/>
    <property type="match status" value="1"/>
</dbReference>
<evidence type="ECO:0000313" key="3">
    <source>
        <dbReference type="Proteomes" id="UP000705867"/>
    </source>
</evidence>
<dbReference type="Pfam" id="PF17650">
    <property type="entry name" value="RACo_linker"/>
    <property type="match status" value="1"/>
</dbReference>
<evidence type="ECO:0000313" key="2">
    <source>
        <dbReference type="EMBL" id="MBZ0158285.1"/>
    </source>
</evidence>
<sequence>MEHTIIFQPSGRRGQVPEGTTILEASRRLGVEIEAPCGEQMVCGKCRVKVMEGNFPKEGITSSMSHLSPQDEKELKVLERKESEENVRLACVTKVYGDILIFVPEGSRTGKQIVSKAARKIKVKLKPAVRKYYVELPEPNLDDPLGDFERLEEALAKDHGLKKLTIDYRALQKLPDVARQSDWKMTATVWMDREVIRVEPGKVETNIGLAVDIGSTTCASYLTDLNTGEVLATESMMNPQVRYGDDVMSRITYCMLNENTGLKELQGTIIEGLNTMVANAAKKAGFTTEDISEMTVVGNTAQHHLLLGINPEFMGVAPFTPALHASTDIKAERFGINILPGGNVHVLPIEAGFVGADNVGCLLADEPQKRKEITLLIDIGTNGELILGNKDKLLSCSCATGPALEGAQIEFGMRAAPGAIERIKIDEKTLEPTYRVIGNENWSDGKTNMKAKGICGSAIIDGIAEMFRAGILKKNGNVDMEVKSDRIRMGEKGVAEYVLAWKHETSIDHDIVINQKDVRAIQLAKGALYSGCVIMMRKLGVKSFDRLAIAGAFGSHIDKVAAMLIGMYPDCPLDKVEYVGNAAGDGARIALLNIDKRKEANEVARRVEYVELALEEDFNDRFGEAMQFPHMVDEFPHLKDILPPVK</sequence>
<dbReference type="InterPro" id="IPR040506">
    <property type="entry name" value="RACo_linker"/>
</dbReference>
<dbReference type="PROSITE" id="PS51085">
    <property type="entry name" value="2FE2S_FER_2"/>
    <property type="match status" value="1"/>
</dbReference>
<dbReference type="InterPro" id="IPR012675">
    <property type="entry name" value="Beta-grasp_dom_sf"/>
</dbReference>
<evidence type="ECO:0000259" key="1">
    <source>
        <dbReference type="PROSITE" id="PS51085"/>
    </source>
</evidence>